<feature type="domain" description="EF-hand" evidence="5">
    <location>
        <begin position="150"/>
        <end position="185"/>
    </location>
</feature>
<protein>
    <submittedName>
        <fullName evidence="6">Calcium and integrin-binding family member 3</fullName>
    </submittedName>
</protein>
<name>A0A8J6KQE4_MICOH</name>
<dbReference type="AlphaFoldDB" id="A0A8J6KQE4"/>
<keyword evidence="4" id="KW-0460">Magnesium</keyword>
<dbReference type="InterPro" id="IPR018247">
    <property type="entry name" value="EF_Hand_1_Ca_BS"/>
</dbReference>
<dbReference type="GO" id="GO:0005509">
    <property type="term" value="F:calcium ion binding"/>
    <property type="evidence" value="ECO:0007669"/>
    <property type="project" value="InterPro"/>
</dbReference>
<keyword evidence="1" id="KW-0479">Metal-binding</keyword>
<dbReference type="GO" id="GO:0000287">
    <property type="term" value="F:magnesium ion binding"/>
    <property type="evidence" value="ECO:0007669"/>
    <property type="project" value="UniProtKB-ARBA"/>
</dbReference>
<dbReference type="PROSITE" id="PS50222">
    <property type="entry name" value="EF_HAND_2"/>
    <property type="match status" value="1"/>
</dbReference>
<organism evidence="6 7">
    <name type="scientific">Microtus ochrogaster</name>
    <name type="common">Prairie vole</name>
    <dbReference type="NCBI Taxonomy" id="79684"/>
    <lineage>
        <taxon>Eukaryota</taxon>
        <taxon>Metazoa</taxon>
        <taxon>Chordata</taxon>
        <taxon>Craniata</taxon>
        <taxon>Vertebrata</taxon>
        <taxon>Euteleostomi</taxon>
        <taxon>Mammalia</taxon>
        <taxon>Eutheria</taxon>
        <taxon>Euarchontoglires</taxon>
        <taxon>Glires</taxon>
        <taxon>Rodentia</taxon>
        <taxon>Myomorpha</taxon>
        <taxon>Muroidea</taxon>
        <taxon>Cricetidae</taxon>
        <taxon>Arvicolinae</taxon>
        <taxon>Microtus</taxon>
    </lineage>
</organism>
<evidence type="ECO:0000313" key="7">
    <source>
        <dbReference type="Proteomes" id="UP000710432"/>
    </source>
</evidence>
<accession>A0A8J6KQE4</accession>
<dbReference type="GO" id="GO:0055074">
    <property type="term" value="P:calcium ion homeostasis"/>
    <property type="evidence" value="ECO:0007669"/>
    <property type="project" value="TreeGrafter"/>
</dbReference>
<dbReference type="InterPro" id="IPR051433">
    <property type="entry name" value="CIBP"/>
</dbReference>
<evidence type="ECO:0000256" key="2">
    <source>
        <dbReference type="ARBA" id="ARBA00022737"/>
    </source>
</evidence>
<dbReference type="InterPro" id="IPR011992">
    <property type="entry name" value="EF-hand-dom_pair"/>
</dbReference>
<dbReference type="PROSITE" id="PS00018">
    <property type="entry name" value="EF_HAND_1"/>
    <property type="match status" value="2"/>
</dbReference>
<evidence type="ECO:0000256" key="4">
    <source>
        <dbReference type="ARBA" id="ARBA00022842"/>
    </source>
</evidence>
<evidence type="ECO:0000259" key="5">
    <source>
        <dbReference type="PROSITE" id="PS50222"/>
    </source>
</evidence>
<dbReference type="Proteomes" id="UP000710432">
    <property type="component" value="Unassembled WGS sequence"/>
</dbReference>
<dbReference type="SUPFAM" id="SSF47473">
    <property type="entry name" value="EF-hand"/>
    <property type="match status" value="1"/>
</dbReference>
<gene>
    <name evidence="6" type="ORF">LTLLF_169735</name>
</gene>
<dbReference type="PANTHER" id="PTHR45791:SF7">
    <property type="entry name" value="CALCIUM AND INTEGRIN-BINDING FAMILY MEMBER 3"/>
    <property type="match status" value="1"/>
</dbReference>
<dbReference type="EMBL" id="JAATJU010023685">
    <property type="protein sequence ID" value="KAH0507250.1"/>
    <property type="molecule type" value="Genomic_DNA"/>
</dbReference>
<keyword evidence="3" id="KW-0106">Calcium</keyword>
<evidence type="ECO:0000256" key="3">
    <source>
        <dbReference type="ARBA" id="ARBA00022837"/>
    </source>
</evidence>
<sequence>MGNKQTVFTHEQLEEYQVGVGGRSCQLAQLGLGSRLFYRYQDLAPQLVPLDYTTCPEVKVPYELIGSMPELKDNPFRQRIAQVFSQDGDGHMTLENFLDMFSVMSEMAPRDLKAYYAFKIYDFNNDDYICAWDLEQTVTRLTRGELSAEEVTLVCEKVLDEADSDHDGRLSLEDFQNMILRAPDFLRCVAATESRLQGWEGAWLPRSPDCRTGKVRGCHGAPTAGLGRTWLTRSPDFRTGEDMADTEPRLQGSVGVVVHG</sequence>
<dbReference type="FunFam" id="1.10.238.10:FF:000035">
    <property type="entry name" value="Calcium and integrin-binding family member 2"/>
    <property type="match status" value="1"/>
</dbReference>
<evidence type="ECO:0000313" key="6">
    <source>
        <dbReference type="EMBL" id="KAH0507250.1"/>
    </source>
</evidence>
<keyword evidence="6" id="KW-0401">Integrin</keyword>
<dbReference type="GO" id="GO:0007229">
    <property type="term" value="P:integrin-mediated signaling pathway"/>
    <property type="evidence" value="ECO:0007669"/>
    <property type="project" value="UniProtKB-KW"/>
</dbReference>
<dbReference type="CDD" id="cd00051">
    <property type="entry name" value="EFh"/>
    <property type="match status" value="1"/>
</dbReference>
<dbReference type="PANTHER" id="PTHR45791">
    <property type="entry name" value="CALCIUM AND INTEGRIN BINDING FAMILY MEMBER 2"/>
    <property type="match status" value="1"/>
</dbReference>
<comment type="caution">
    <text evidence="6">The sequence shown here is derived from an EMBL/GenBank/DDBJ whole genome shotgun (WGS) entry which is preliminary data.</text>
</comment>
<keyword evidence="2" id="KW-0677">Repeat</keyword>
<evidence type="ECO:0000256" key="1">
    <source>
        <dbReference type="ARBA" id="ARBA00022723"/>
    </source>
</evidence>
<reference evidence="6" key="1">
    <citation type="submission" date="2020-03" db="EMBL/GenBank/DDBJ databases">
        <title>Studies in the Genomics of Life Span.</title>
        <authorList>
            <person name="Glass D."/>
        </authorList>
    </citation>
    <scope>NUCLEOTIDE SEQUENCE</scope>
    <source>
        <strain evidence="6">LTLLF</strain>
        <tissue evidence="6">Muscle</tissue>
    </source>
</reference>
<dbReference type="InterPro" id="IPR002048">
    <property type="entry name" value="EF_hand_dom"/>
</dbReference>
<proteinExistence type="predicted"/>
<dbReference type="Gene3D" id="1.10.238.10">
    <property type="entry name" value="EF-hand"/>
    <property type="match status" value="2"/>
</dbReference>
<dbReference type="Pfam" id="PF13499">
    <property type="entry name" value="EF-hand_7"/>
    <property type="match status" value="1"/>
</dbReference>